<feature type="binding site" evidence="8">
    <location>
        <position position="60"/>
    </location>
    <ligand>
        <name>Zn(2+)</name>
        <dbReference type="ChEBI" id="CHEBI:29105"/>
        <label>1</label>
    </ligand>
</feature>
<comment type="caution">
    <text evidence="9">The sequence shown here is derived from an EMBL/GenBank/DDBJ whole genome shotgun (WGS) entry which is preliminary data.</text>
</comment>
<dbReference type="PANTHER" id="PTHR32481">
    <property type="entry name" value="AMINOPEPTIDASE"/>
    <property type="match status" value="1"/>
</dbReference>
<dbReference type="PANTHER" id="PTHR32481:SF5">
    <property type="entry name" value="ENDOGLUCANASE"/>
    <property type="match status" value="1"/>
</dbReference>
<evidence type="ECO:0000256" key="3">
    <source>
        <dbReference type="ARBA" id="ARBA00022670"/>
    </source>
</evidence>
<dbReference type="InterPro" id="IPR051464">
    <property type="entry name" value="Peptidase_M42_aminopept"/>
</dbReference>
<dbReference type="InterPro" id="IPR008007">
    <property type="entry name" value="Peptidase_M42"/>
</dbReference>
<dbReference type="EMBL" id="DVND01000139">
    <property type="protein sequence ID" value="HIU48767.1"/>
    <property type="molecule type" value="Genomic_DNA"/>
</dbReference>
<sequence>MLLKRLCEENGVSGNEEAVRDLIYEELRRYADEVHISSIGNMIALKKGRSSEKRVMVAAHMDEVGFIISGFTDQGYLKFKKVGGIDTRVLISKKVTVGPQKIKGVIGMKAIHLQKKEERENVPEVQTLFIDIGAKNKEDAQNMVQLGDYAAFDTEFSAFGDGKYKGKALDDRAGCAVMLDLIKDTYEYDTYFCFTVQEEVGLRGAQVAANAVKPDIALVLETTTCSDVHGTEPHEYATQLGKGVVVTFMDMRTIMPAELVDWLYRAAKEAQIPVQYKNTTMGGNDAGAIHVAGHGVRTAALSIPCRYLHAPAGVIAESDMEAMKNLAALFLRRINEVI</sequence>
<keyword evidence="4 8" id="KW-0479">Metal-binding</keyword>
<feature type="binding site" evidence="8">
    <location>
        <position position="309"/>
    </location>
    <ligand>
        <name>Zn(2+)</name>
        <dbReference type="ChEBI" id="CHEBI:29105"/>
        <label>2</label>
    </ligand>
</feature>
<reference evidence="9" key="2">
    <citation type="journal article" date="2021" name="PeerJ">
        <title>Extensive microbial diversity within the chicken gut microbiome revealed by metagenomics and culture.</title>
        <authorList>
            <person name="Gilroy R."/>
            <person name="Ravi A."/>
            <person name="Getino M."/>
            <person name="Pursley I."/>
            <person name="Horton D.L."/>
            <person name="Alikhan N.F."/>
            <person name="Baker D."/>
            <person name="Gharbi K."/>
            <person name="Hall N."/>
            <person name="Watson M."/>
            <person name="Adriaenssens E.M."/>
            <person name="Foster-Nyarko E."/>
            <person name="Jarju S."/>
            <person name="Secka A."/>
            <person name="Antonio M."/>
            <person name="Oren A."/>
            <person name="Chaudhuri R.R."/>
            <person name="La Ragione R."/>
            <person name="Hildebrand F."/>
            <person name="Pallen M.J."/>
        </authorList>
    </citation>
    <scope>NUCLEOTIDE SEQUENCE</scope>
    <source>
        <strain evidence="9">ChiSjej4B22-9803</strain>
    </source>
</reference>
<comment type="cofactor">
    <cofactor evidence="8">
        <name>a divalent metal cation</name>
        <dbReference type="ChEBI" id="CHEBI:60240"/>
    </cofactor>
    <text evidence="8">Binds 2 divalent metal cations per subunit.</text>
</comment>
<dbReference type="Proteomes" id="UP000824111">
    <property type="component" value="Unassembled WGS sequence"/>
</dbReference>
<evidence type="ECO:0000256" key="7">
    <source>
        <dbReference type="PIRSR" id="PIRSR001123-1"/>
    </source>
</evidence>
<evidence type="ECO:0000256" key="6">
    <source>
        <dbReference type="PIRNR" id="PIRNR001123"/>
    </source>
</evidence>
<organism evidence="9 10">
    <name type="scientific">Candidatus Avimonoglobus intestinipullorum</name>
    <dbReference type="NCBI Taxonomy" id="2840699"/>
    <lineage>
        <taxon>Bacteria</taxon>
        <taxon>Bacillati</taxon>
        <taxon>Bacillota</taxon>
        <taxon>Clostridia</taxon>
        <taxon>Eubacteriales</taxon>
        <taxon>Candidatus Avimonoglobus</taxon>
    </lineage>
</organism>
<feature type="binding site" evidence="8">
    <location>
        <position position="221"/>
    </location>
    <ligand>
        <name>Zn(2+)</name>
        <dbReference type="ChEBI" id="CHEBI:29105"/>
        <label>1</label>
    </ligand>
</feature>
<dbReference type="Pfam" id="PF05343">
    <property type="entry name" value="Peptidase_M42"/>
    <property type="match status" value="1"/>
</dbReference>
<dbReference type="GO" id="GO:0046872">
    <property type="term" value="F:metal ion binding"/>
    <property type="evidence" value="ECO:0007669"/>
    <property type="project" value="UniProtKB-UniRule"/>
</dbReference>
<keyword evidence="3" id="KW-0645">Protease</keyword>
<proteinExistence type="inferred from homology"/>
<dbReference type="InterPro" id="IPR023367">
    <property type="entry name" value="Peptidase_M42_dom2"/>
</dbReference>
<dbReference type="Gene3D" id="2.40.30.40">
    <property type="entry name" value="Peptidase M42, domain 2"/>
    <property type="match status" value="1"/>
</dbReference>
<feature type="binding site" evidence="8">
    <location>
        <position position="170"/>
    </location>
    <ligand>
        <name>Zn(2+)</name>
        <dbReference type="ChEBI" id="CHEBI:29105"/>
        <label>1</label>
    </ligand>
</feature>
<dbReference type="PIRSF" id="PIRSF001123">
    <property type="entry name" value="PepA_GA"/>
    <property type="match status" value="1"/>
</dbReference>
<feature type="binding site" evidence="8">
    <location>
        <position position="170"/>
    </location>
    <ligand>
        <name>Zn(2+)</name>
        <dbReference type="ChEBI" id="CHEBI:29105"/>
        <label>2</label>
    </ligand>
</feature>
<feature type="binding site" evidence="8">
    <location>
        <position position="199"/>
    </location>
    <ligand>
        <name>Zn(2+)</name>
        <dbReference type="ChEBI" id="CHEBI:29105"/>
        <label>2</label>
    </ligand>
</feature>
<gene>
    <name evidence="9" type="ORF">IAB04_05340</name>
</gene>
<keyword evidence="5" id="KW-0378">Hydrolase</keyword>
<evidence type="ECO:0000256" key="1">
    <source>
        <dbReference type="ARBA" id="ARBA00006272"/>
    </source>
</evidence>
<protein>
    <submittedName>
        <fullName evidence="9">M42 family metallopeptidase</fullName>
    </submittedName>
</protein>
<accession>A0A9D1LVM1</accession>
<dbReference type="GO" id="GO:0004177">
    <property type="term" value="F:aminopeptidase activity"/>
    <property type="evidence" value="ECO:0007669"/>
    <property type="project" value="UniProtKB-UniRule"/>
</dbReference>
<dbReference type="GO" id="GO:0006508">
    <property type="term" value="P:proteolysis"/>
    <property type="evidence" value="ECO:0007669"/>
    <property type="project" value="UniProtKB-KW"/>
</dbReference>
<dbReference type="SUPFAM" id="SSF101821">
    <property type="entry name" value="Aminopeptidase/glucanase lid domain"/>
    <property type="match status" value="1"/>
</dbReference>
<comment type="similarity">
    <text evidence="1 6">Belongs to the peptidase M42 family.</text>
</comment>
<evidence type="ECO:0000256" key="2">
    <source>
        <dbReference type="ARBA" id="ARBA00022438"/>
    </source>
</evidence>
<dbReference type="CDD" id="cd05656">
    <property type="entry name" value="M42_Frv"/>
    <property type="match status" value="1"/>
</dbReference>
<evidence type="ECO:0000256" key="8">
    <source>
        <dbReference type="PIRSR" id="PIRSR001123-2"/>
    </source>
</evidence>
<dbReference type="AlphaFoldDB" id="A0A9D1LVM1"/>
<name>A0A9D1LVM1_9FIRM</name>
<dbReference type="SUPFAM" id="SSF53187">
    <property type="entry name" value="Zn-dependent exopeptidases"/>
    <property type="match status" value="1"/>
</dbReference>
<evidence type="ECO:0000256" key="4">
    <source>
        <dbReference type="ARBA" id="ARBA00022723"/>
    </source>
</evidence>
<reference evidence="9" key="1">
    <citation type="submission" date="2020-10" db="EMBL/GenBank/DDBJ databases">
        <authorList>
            <person name="Gilroy R."/>
        </authorList>
    </citation>
    <scope>NUCLEOTIDE SEQUENCE</scope>
    <source>
        <strain evidence="9">ChiSjej4B22-9803</strain>
    </source>
</reference>
<feature type="active site" description="Proton acceptor" evidence="7">
    <location>
        <position position="198"/>
    </location>
</feature>
<evidence type="ECO:0000256" key="5">
    <source>
        <dbReference type="ARBA" id="ARBA00022801"/>
    </source>
</evidence>
<evidence type="ECO:0000313" key="9">
    <source>
        <dbReference type="EMBL" id="HIU48767.1"/>
    </source>
</evidence>
<evidence type="ECO:0000313" key="10">
    <source>
        <dbReference type="Proteomes" id="UP000824111"/>
    </source>
</evidence>
<dbReference type="Gene3D" id="3.40.630.10">
    <property type="entry name" value="Zn peptidases"/>
    <property type="match status" value="1"/>
</dbReference>
<keyword evidence="2" id="KW-0031">Aminopeptidase</keyword>